<dbReference type="AlphaFoldDB" id="K1TX58"/>
<feature type="non-terminal residue" evidence="1">
    <location>
        <position position="1"/>
    </location>
</feature>
<evidence type="ECO:0000313" key="1">
    <source>
        <dbReference type="EMBL" id="EKC70760.1"/>
    </source>
</evidence>
<protein>
    <submittedName>
        <fullName evidence="1">Uncharacterized protein</fullName>
    </submittedName>
</protein>
<gene>
    <name evidence="1" type="ORF">OBE_03726</name>
</gene>
<comment type="caution">
    <text evidence="1">The sequence shown here is derived from an EMBL/GenBank/DDBJ whole genome shotgun (WGS) entry which is preliminary data.</text>
</comment>
<reference evidence="1" key="1">
    <citation type="journal article" date="2013" name="Environ. Microbiol.">
        <title>Microbiota from the distal guts of lean and obese adolescents exhibit partial functional redundancy besides clear differences in community structure.</title>
        <authorList>
            <person name="Ferrer M."/>
            <person name="Ruiz A."/>
            <person name="Lanza F."/>
            <person name="Haange S.B."/>
            <person name="Oberbach A."/>
            <person name="Till H."/>
            <person name="Bargiela R."/>
            <person name="Campoy C."/>
            <person name="Segura M.T."/>
            <person name="Richter M."/>
            <person name="von Bergen M."/>
            <person name="Seifert J."/>
            <person name="Suarez A."/>
        </authorList>
    </citation>
    <scope>NUCLEOTIDE SEQUENCE</scope>
</reference>
<accession>K1TX58</accession>
<dbReference type="EMBL" id="AJWZ01002510">
    <property type="protein sequence ID" value="EKC70760.1"/>
    <property type="molecule type" value="Genomic_DNA"/>
</dbReference>
<name>K1TX58_9ZZZZ</name>
<sequence>DKIQNAPVCKLQTGAKELSKVYV</sequence>
<proteinExistence type="predicted"/>
<organism evidence="1">
    <name type="scientific">human gut metagenome</name>
    <dbReference type="NCBI Taxonomy" id="408170"/>
    <lineage>
        <taxon>unclassified sequences</taxon>
        <taxon>metagenomes</taxon>
        <taxon>organismal metagenomes</taxon>
    </lineage>
</organism>